<evidence type="ECO:0000313" key="5">
    <source>
        <dbReference type="Proteomes" id="UP000641741"/>
    </source>
</evidence>
<dbReference type="RefSeq" id="WP_186969823.1">
    <property type="nucleotide sequence ID" value="NZ_JACOPK010000005.1"/>
</dbReference>
<dbReference type="Gene3D" id="3.40.190.10">
    <property type="entry name" value="Periplasmic binding protein-like II"/>
    <property type="match status" value="2"/>
</dbReference>
<dbReference type="PANTHER" id="PTHR30006">
    <property type="entry name" value="THIAMINE-BINDING PERIPLASMIC PROTEIN-RELATED"/>
    <property type="match status" value="1"/>
</dbReference>
<feature type="compositionally biased region" description="Gly residues" evidence="2">
    <location>
        <begin position="25"/>
        <end position="34"/>
    </location>
</feature>
<gene>
    <name evidence="4" type="ORF">H8S02_06460</name>
</gene>
<evidence type="ECO:0000313" key="4">
    <source>
        <dbReference type="EMBL" id="MBC5695583.1"/>
    </source>
</evidence>
<keyword evidence="5" id="KW-1185">Reference proteome</keyword>
<reference evidence="4 5" key="1">
    <citation type="submission" date="2020-08" db="EMBL/GenBank/DDBJ databases">
        <title>Genome public.</title>
        <authorList>
            <person name="Liu C."/>
            <person name="Sun Q."/>
        </authorList>
    </citation>
    <scope>NUCLEOTIDE SEQUENCE [LARGE SCALE GENOMIC DNA]</scope>
    <source>
        <strain evidence="4 5">M2</strain>
    </source>
</reference>
<name>A0ABR7GMR1_9FIRM</name>
<protein>
    <submittedName>
        <fullName evidence="4">ABC transporter substrate-binding protein</fullName>
    </submittedName>
</protein>
<feature type="chain" id="PRO_5046934186" evidence="3">
    <location>
        <begin position="22"/>
        <end position="414"/>
    </location>
</feature>
<proteinExistence type="predicted"/>
<evidence type="ECO:0000256" key="2">
    <source>
        <dbReference type="SAM" id="MobiDB-lite"/>
    </source>
</evidence>
<feature type="signal peptide" evidence="3">
    <location>
        <begin position="1"/>
        <end position="21"/>
    </location>
</feature>
<evidence type="ECO:0000256" key="3">
    <source>
        <dbReference type="SAM" id="SignalP"/>
    </source>
</evidence>
<dbReference type="Proteomes" id="UP000641741">
    <property type="component" value="Unassembled WGS sequence"/>
</dbReference>
<dbReference type="PANTHER" id="PTHR30006:SF2">
    <property type="entry name" value="ABC TRANSPORTER SUBSTRATE-BINDING PROTEIN"/>
    <property type="match status" value="1"/>
</dbReference>
<dbReference type="PROSITE" id="PS51257">
    <property type="entry name" value="PROKAR_LIPOPROTEIN"/>
    <property type="match status" value="1"/>
</dbReference>
<organism evidence="4 5">
    <name type="scientific">Agathobaculum hominis</name>
    <dbReference type="NCBI Taxonomy" id="2763014"/>
    <lineage>
        <taxon>Bacteria</taxon>
        <taxon>Bacillati</taxon>
        <taxon>Bacillota</taxon>
        <taxon>Clostridia</taxon>
        <taxon>Eubacteriales</taxon>
        <taxon>Butyricicoccaceae</taxon>
        <taxon>Agathobaculum</taxon>
    </lineage>
</organism>
<dbReference type="SUPFAM" id="SSF53850">
    <property type="entry name" value="Periplasmic binding protein-like II"/>
    <property type="match status" value="1"/>
</dbReference>
<feature type="region of interest" description="Disordered" evidence="2">
    <location>
        <begin position="25"/>
        <end position="45"/>
    </location>
</feature>
<accession>A0ABR7GMR1</accession>
<comment type="caution">
    <text evidence="4">The sequence shown here is derived from an EMBL/GenBank/DDBJ whole genome shotgun (WGS) entry which is preliminary data.</text>
</comment>
<dbReference type="EMBL" id="JACOPK010000005">
    <property type="protein sequence ID" value="MBC5695583.1"/>
    <property type="molecule type" value="Genomic_DNA"/>
</dbReference>
<sequence>MLKHKRTLAGILAATMMLSMAACGGGGSSSGGGSNADEGPQDPNAAAAAGTLELTDWEQSSGIFNTDETDEELYEKAKEEGKVTVYSISSRITKVAKAFAEKYPGVEVEPFDISTNELLEKVTREYDAGQHVADVVHIKDQDGTLYNEYVTARKFYNYKPADILSHIDEKYTSTQTPLYIELTQLFYNADAYPDGSPVTNIWQLTEPEWKGRVMMQNPLDNLAWGSWITGFCVGDVPDQLAASYKELYGKDLELSDGCENAGYEFLKRLHDNEPIFTSSSDEIAESVGTKGQTNPPVGFCASSKLRKNEDNGWCLAPVNLEPTTGIPAINTLYVVGECEHPNAAKLFIRFMMGGVDGDLSGYKYFNTLGGWPVRDDIEPAEGSTPYSELHVSDFNVTDIYENINPVRDFWTLLG</sequence>
<keyword evidence="1 3" id="KW-0732">Signal</keyword>
<evidence type="ECO:0000256" key="1">
    <source>
        <dbReference type="ARBA" id="ARBA00022729"/>
    </source>
</evidence>